<reference evidence="1 2" key="1">
    <citation type="submission" date="2020-08" db="EMBL/GenBank/DDBJ databases">
        <title>Genomic Encyclopedia of Type Strains, Phase IV (KMG-IV): sequencing the most valuable type-strain genomes for metagenomic binning, comparative biology and taxonomic classification.</title>
        <authorList>
            <person name="Goeker M."/>
        </authorList>
    </citation>
    <scope>NUCLEOTIDE SEQUENCE [LARGE SCALE GENOMIC DNA]</scope>
    <source>
        <strain evidence="1 2">DSM 12027</strain>
    </source>
</reference>
<evidence type="ECO:0000313" key="1">
    <source>
        <dbReference type="EMBL" id="MBB6015111.1"/>
    </source>
</evidence>
<name>A0ABR6NM55_9DEIO</name>
<accession>A0ABR6NM55</accession>
<protein>
    <submittedName>
        <fullName evidence="1">Integrase</fullName>
    </submittedName>
</protein>
<sequence length="39" mass="4398">MSKQLGHASPAFTLTQYRTVFTSEREKWALNLSELLGAD</sequence>
<proteinExistence type="predicted"/>
<dbReference type="Proteomes" id="UP000629870">
    <property type="component" value="Unassembled WGS sequence"/>
</dbReference>
<comment type="caution">
    <text evidence="1">The sequence shown here is derived from an EMBL/GenBank/DDBJ whole genome shotgun (WGS) entry which is preliminary data.</text>
</comment>
<gene>
    <name evidence="1" type="ORF">HNQ04_000335</name>
</gene>
<dbReference type="EMBL" id="JACHEW010000001">
    <property type="protein sequence ID" value="MBB6015111.1"/>
    <property type="molecule type" value="Genomic_DNA"/>
</dbReference>
<keyword evidence="2" id="KW-1185">Reference proteome</keyword>
<organism evidence="1 2">
    <name type="scientific">Deinococcus radiopugnans ATCC 19172</name>
    <dbReference type="NCBI Taxonomy" id="585398"/>
    <lineage>
        <taxon>Bacteria</taxon>
        <taxon>Thermotogati</taxon>
        <taxon>Deinococcota</taxon>
        <taxon>Deinococci</taxon>
        <taxon>Deinococcales</taxon>
        <taxon>Deinococcaceae</taxon>
        <taxon>Deinococcus</taxon>
    </lineage>
</organism>
<evidence type="ECO:0000313" key="2">
    <source>
        <dbReference type="Proteomes" id="UP000629870"/>
    </source>
</evidence>